<accession>A0ABR0LV43</accession>
<organism evidence="2 3">
    <name type="scientific">Cryomyces antarcticus</name>
    <dbReference type="NCBI Taxonomy" id="329879"/>
    <lineage>
        <taxon>Eukaryota</taxon>
        <taxon>Fungi</taxon>
        <taxon>Dikarya</taxon>
        <taxon>Ascomycota</taxon>
        <taxon>Pezizomycotina</taxon>
        <taxon>Dothideomycetes</taxon>
        <taxon>Dothideomycetes incertae sedis</taxon>
        <taxon>Cryomyces</taxon>
    </lineage>
</organism>
<feature type="compositionally biased region" description="Polar residues" evidence="1">
    <location>
        <begin position="62"/>
        <end position="74"/>
    </location>
</feature>
<feature type="compositionally biased region" description="Low complexity" evidence="1">
    <location>
        <begin position="39"/>
        <end position="54"/>
    </location>
</feature>
<feature type="region of interest" description="Disordered" evidence="1">
    <location>
        <begin position="1"/>
        <end position="74"/>
    </location>
</feature>
<dbReference type="Proteomes" id="UP001357485">
    <property type="component" value="Unassembled WGS sequence"/>
</dbReference>
<evidence type="ECO:0000313" key="2">
    <source>
        <dbReference type="EMBL" id="KAK5240850.1"/>
    </source>
</evidence>
<feature type="compositionally biased region" description="Basic residues" evidence="1">
    <location>
        <begin position="1"/>
        <end position="38"/>
    </location>
</feature>
<proteinExistence type="predicted"/>
<dbReference type="EMBL" id="JAVRRA010010984">
    <property type="protein sequence ID" value="KAK5240850.1"/>
    <property type="molecule type" value="Genomic_DNA"/>
</dbReference>
<reference evidence="2 3" key="1">
    <citation type="submission" date="2023-08" db="EMBL/GenBank/DDBJ databases">
        <title>Black Yeasts Isolated from many extreme environments.</title>
        <authorList>
            <person name="Coleine C."/>
            <person name="Stajich J.E."/>
            <person name="Selbmann L."/>
        </authorList>
    </citation>
    <scope>NUCLEOTIDE SEQUENCE [LARGE SCALE GENOMIC DNA]</scope>
    <source>
        <strain evidence="2 3">CCFEE 536</strain>
    </source>
</reference>
<feature type="non-terminal residue" evidence="2">
    <location>
        <position position="1"/>
    </location>
</feature>
<keyword evidence="3" id="KW-1185">Reference proteome</keyword>
<evidence type="ECO:0000256" key="1">
    <source>
        <dbReference type="SAM" id="MobiDB-lite"/>
    </source>
</evidence>
<comment type="caution">
    <text evidence="2">The sequence shown here is derived from an EMBL/GenBank/DDBJ whole genome shotgun (WGS) entry which is preliminary data.</text>
</comment>
<gene>
    <name evidence="2" type="ORF">LTR16_010083</name>
</gene>
<sequence length="74" mass="8358">LTKRTRRLLWKPLRKPKTGLRRTVRAPKRKTSTSRRRSSATSPTRSRASSTPAPVALEACRTTATMSRVDTTSY</sequence>
<name>A0ABR0LV43_9PEZI</name>
<evidence type="ECO:0000313" key="3">
    <source>
        <dbReference type="Proteomes" id="UP001357485"/>
    </source>
</evidence>
<feature type="non-terminal residue" evidence="2">
    <location>
        <position position="74"/>
    </location>
</feature>
<protein>
    <submittedName>
        <fullName evidence="2">Uncharacterized protein</fullName>
    </submittedName>
</protein>